<feature type="domain" description="DNA topoisomerase I catalytic core eukaryotic-type" evidence="7">
    <location>
        <begin position="81"/>
        <end position="286"/>
    </location>
</feature>
<dbReference type="Gene3D" id="3.30.66.10">
    <property type="entry name" value="DNA topoisomerase I domain"/>
    <property type="match status" value="1"/>
</dbReference>
<dbReference type="Pfam" id="PF01028">
    <property type="entry name" value="Topoisom_I"/>
    <property type="match status" value="1"/>
</dbReference>
<dbReference type="GO" id="GO:0003917">
    <property type="term" value="F:DNA topoisomerase type I (single strand cut, ATP-independent) activity"/>
    <property type="evidence" value="ECO:0007669"/>
    <property type="project" value="UniProtKB-EC"/>
</dbReference>
<dbReference type="KEGG" id="cai:Caci_6633"/>
<organism evidence="9 10">
    <name type="scientific">Catenulispora acidiphila (strain DSM 44928 / JCM 14897 / NBRC 102108 / NRRL B-24433 / ID139908)</name>
    <dbReference type="NCBI Taxonomy" id="479433"/>
    <lineage>
        <taxon>Bacteria</taxon>
        <taxon>Bacillati</taxon>
        <taxon>Actinomycetota</taxon>
        <taxon>Actinomycetes</taxon>
        <taxon>Catenulisporales</taxon>
        <taxon>Catenulisporaceae</taxon>
        <taxon>Catenulispora</taxon>
    </lineage>
</organism>
<dbReference type="RefSeq" id="WP_015795208.1">
    <property type="nucleotide sequence ID" value="NC_013131.1"/>
</dbReference>
<keyword evidence="6" id="KW-0413">Isomerase</keyword>
<evidence type="ECO:0000313" key="10">
    <source>
        <dbReference type="Proteomes" id="UP000000851"/>
    </source>
</evidence>
<dbReference type="AlphaFoldDB" id="C7PZY6"/>
<comment type="similarity">
    <text evidence="2">Belongs to the type IB topoisomerase family.</text>
</comment>
<dbReference type="SUPFAM" id="SSF56349">
    <property type="entry name" value="DNA breaking-rejoining enzymes"/>
    <property type="match status" value="1"/>
</dbReference>
<reference evidence="9 10" key="1">
    <citation type="journal article" date="2009" name="Stand. Genomic Sci.">
        <title>Complete genome sequence of Catenulispora acidiphila type strain (ID 139908).</title>
        <authorList>
            <person name="Copeland A."/>
            <person name="Lapidus A."/>
            <person name="Glavina Del Rio T."/>
            <person name="Nolan M."/>
            <person name="Lucas S."/>
            <person name="Chen F."/>
            <person name="Tice H."/>
            <person name="Cheng J.F."/>
            <person name="Bruce D."/>
            <person name="Goodwin L."/>
            <person name="Pitluck S."/>
            <person name="Mikhailova N."/>
            <person name="Pati A."/>
            <person name="Ivanova N."/>
            <person name="Mavromatis K."/>
            <person name="Chen A."/>
            <person name="Palaniappan K."/>
            <person name="Chain P."/>
            <person name="Land M."/>
            <person name="Hauser L."/>
            <person name="Chang Y.J."/>
            <person name="Jeffries C.D."/>
            <person name="Chertkov O."/>
            <person name="Brettin T."/>
            <person name="Detter J.C."/>
            <person name="Han C."/>
            <person name="Ali Z."/>
            <person name="Tindall B.J."/>
            <person name="Goker M."/>
            <person name="Bristow J."/>
            <person name="Eisen J.A."/>
            <person name="Markowitz V."/>
            <person name="Hugenholtz P."/>
            <person name="Kyrpides N.C."/>
            <person name="Klenk H.P."/>
        </authorList>
    </citation>
    <scope>NUCLEOTIDE SEQUENCE [LARGE SCALE GENOMIC DNA]</scope>
    <source>
        <strain evidence="10">DSM 44928 / JCM 14897 / NBRC 102108 / NRRL B-24433 / ID139908</strain>
    </source>
</reference>
<dbReference type="Pfam" id="PF21338">
    <property type="entry name" value="Top1B_N_bact"/>
    <property type="match status" value="1"/>
</dbReference>
<dbReference type="InterPro" id="IPR001631">
    <property type="entry name" value="TopoI"/>
</dbReference>
<evidence type="ECO:0000313" key="9">
    <source>
        <dbReference type="EMBL" id="ACU75479.1"/>
    </source>
</evidence>
<dbReference type="Proteomes" id="UP000000851">
    <property type="component" value="Chromosome"/>
</dbReference>
<dbReference type="Gene3D" id="1.10.132.120">
    <property type="match status" value="1"/>
</dbReference>
<evidence type="ECO:0000256" key="2">
    <source>
        <dbReference type="ARBA" id="ARBA00006645"/>
    </source>
</evidence>
<dbReference type="PROSITE" id="PS52038">
    <property type="entry name" value="TOPO_IB_2"/>
    <property type="match status" value="1"/>
</dbReference>
<dbReference type="InterPro" id="IPR035447">
    <property type="entry name" value="DNA_topo_I_N_sf"/>
</dbReference>
<dbReference type="InParanoid" id="C7PZY6"/>
<proteinExistence type="inferred from homology"/>
<dbReference type="EMBL" id="CP001700">
    <property type="protein sequence ID" value="ACU75479.1"/>
    <property type="molecule type" value="Genomic_DNA"/>
</dbReference>
<name>C7PZY6_CATAD</name>
<keyword evidence="5" id="KW-0238">DNA-binding</keyword>
<dbReference type="SUPFAM" id="SSF55869">
    <property type="entry name" value="DNA topoisomerase I domain"/>
    <property type="match status" value="1"/>
</dbReference>
<dbReference type="InterPro" id="IPR011010">
    <property type="entry name" value="DNA_brk_join_enz"/>
</dbReference>
<evidence type="ECO:0000256" key="6">
    <source>
        <dbReference type="ARBA" id="ARBA00023235"/>
    </source>
</evidence>
<dbReference type="PRINTS" id="PR00416">
    <property type="entry name" value="EUTPISMRASEI"/>
</dbReference>
<dbReference type="STRING" id="479433.Caci_6633"/>
<dbReference type="GO" id="GO:0006265">
    <property type="term" value="P:DNA topological change"/>
    <property type="evidence" value="ECO:0007669"/>
    <property type="project" value="InterPro"/>
</dbReference>
<dbReference type="InterPro" id="IPR014711">
    <property type="entry name" value="TopoI_cat_a-hlx-sub_euk"/>
</dbReference>
<gene>
    <name evidence="9" type="ordered locus">Caci_6633</name>
</gene>
<dbReference type="OrthoDB" id="9778962at2"/>
<dbReference type="InterPro" id="IPR049331">
    <property type="entry name" value="Top1B_N_bact"/>
</dbReference>
<keyword evidence="10" id="KW-1185">Reference proteome</keyword>
<keyword evidence="4" id="KW-0799">Topoisomerase</keyword>
<dbReference type="EC" id="5.6.2.1" evidence="3"/>
<comment type="catalytic activity">
    <reaction evidence="1">
        <text>ATP-independent breakage of single-stranded DNA, followed by passage and rejoining.</text>
        <dbReference type="EC" id="5.6.2.1"/>
    </reaction>
</comment>
<evidence type="ECO:0000259" key="7">
    <source>
        <dbReference type="Pfam" id="PF01028"/>
    </source>
</evidence>
<dbReference type="HOGENOM" id="CLU_046978_1_1_11"/>
<evidence type="ECO:0000256" key="4">
    <source>
        <dbReference type="ARBA" id="ARBA00023029"/>
    </source>
</evidence>
<evidence type="ECO:0000256" key="1">
    <source>
        <dbReference type="ARBA" id="ARBA00000213"/>
    </source>
</evidence>
<dbReference type="Gene3D" id="3.90.15.10">
    <property type="entry name" value="Topoisomerase I, Chain A, domain 3"/>
    <property type="match status" value="1"/>
</dbReference>
<dbReference type="InterPro" id="IPR013500">
    <property type="entry name" value="TopoI_cat_euk"/>
</dbReference>
<protein>
    <recommendedName>
        <fullName evidence="3">DNA topoisomerase</fullName>
        <ecNumber evidence="3">5.6.2.1</ecNumber>
    </recommendedName>
</protein>
<dbReference type="GO" id="GO:0003677">
    <property type="term" value="F:DNA binding"/>
    <property type="evidence" value="ECO:0007669"/>
    <property type="project" value="UniProtKB-KW"/>
</dbReference>
<evidence type="ECO:0000259" key="8">
    <source>
        <dbReference type="Pfam" id="PF21338"/>
    </source>
</evidence>
<accession>C7PZY6</accession>
<feature type="domain" description="DNA topoisomerase IB N-terminal" evidence="8">
    <location>
        <begin position="22"/>
        <end position="69"/>
    </location>
</feature>
<evidence type="ECO:0000256" key="3">
    <source>
        <dbReference type="ARBA" id="ARBA00012891"/>
    </source>
</evidence>
<dbReference type="eggNOG" id="COG3569">
    <property type="taxonomic scope" value="Bacteria"/>
</dbReference>
<evidence type="ECO:0000256" key="5">
    <source>
        <dbReference type="ARBA" id="ARBA00023125"/>
    </source>
</evidence>
<sequence>MTRLRHSRTLDPGLRRIRHGSGFRYVDAAGEPVDADTKQRIKELVIPPAWEDVWICPWPNGHIQATGVDDAGRRQYLYHPQWRERRDRLKHDHALEFARRLPKIRAIVDDGLAGDGLGRERVLCAAVALLDVGVFRIGNNQYAQANGSYGLSTLRRKHVRIHKGEAEFSYLAKGGLKRAEHISDPRVVAVLRGLLRRKGGGYQLLAFHEDSRWQPIRSQHVNDFLREISGMEITAKDFRTWHATVFAAVALSVSTHADSSQTARRRAVTRAVAETAAYLGNTPAVCRASYIDSRLIDRFLHGETIATALPDLGRDTPPGVPAIQGDAEHAVLRLLSD</sequence>